<dbReference type="RefSeq" id="WP_311533848.1">
    <property type="nucleotide sequence ID" value="NZ_JAVRHQ010000004.1"/>
</dbReference>
<dbReference type="EMBL" id="JAVRHQ010000004">
    <property type="protein sequence ID" value="MDT0642174.1"/>
    <property type="molecule type" value="Genomic_DNA"/>
</dbReference>
<protein>
    <recommendedName>
        <fullName evidence="1">GIY-YIG domain-containing protein</fullName>
    </recommendedName>
</protein>
<dbReference type="Proteomes" id="UP001262889">
    <property type="component" value="Unassembled WGS sequence"/>
</dbReference>
<evidence type="ECO:0000313" key="2">
    <source>
        <dbReference type="EMBL" id="MDT0642174.1"/>
    </source>
</evidence>
<gene>
    <name evidence="2" type="ORF">RM553_04945</name>
</gene>
<reference evidence="2 3" key="1">
    <citation type="submission" date="2023-09" db="EMBL/GenBank/DDBJ databases">
        <authorList>
            <person name="Rey-Velasco X."/>
        </authorList>
    </citation>
    <scope>NUCLEOTIDE SEQUENCE [LARGE SCALE GENOMIC DNA]</scope>
    <source>
        <strain evidence="2 3">F363</strain>
    </source>
</reference>
<sequence length="174" mass="20614">MKYEAFELGEKINNRRICYKLYQPLWSKYDLSALDLSIDKWTTIKFLNDSGDDFNEHITQVPNNTGGLYMFSIKCKILTGITDYPVYIGRAQFSEGQNLRKRVREYRNKFARDNERPLITKMFKYWAPDLYLSFIPLEENENIIDYEKKLINSLLLPFNTEIPDQEIKQAIAAF</sequence>
<organism evidence="2 3">
    <name type="scientific">Autumnicola tepida</name>
    <dbReference type="NCBI Taxonomy" id="3075595"/>
    <lineage>
        <taxon>Bacteria</taxon>
        <taxon>Pseudomonadati</taxon>
        <taxon>Bacteroidota</taxon>
        <taxon>Flavobacteriia</taxon>
        <taxon>Flavobacteriales</taxon>
        <taxon>Flavobacteriaceae</taxon>
        <taxon>Autumnicola</taxon>
    </lineage>
</organism>
<keyword evidence="3" id="KW-1185">Reference proteome</keyword>
<comment type="caution">
    <text evidence="2">The sequence shown here is derived from an EMBL/GenBank/DDBJ whole genome shotgun (WGS) entry which is preliminary data.</text>
</comment>
<name>A0ABU3C753_9FLAO</name>
<dbReference type="PROSITE" id="PS50164">
    <property type="entry name" value="GIY_YIG"/>
    <property type="match status" value="1"/>
</dbReference>
<evidence type="ECO:0000313" key="3">
    <source>
        <dbReference type="Proteomes" id="UP001262889"/>
    </source>
</evidence>
<dbReference type="InterPro" id="IPR000305">
    <property type="entry name" value="GIY-YIG_endonuc"/>
</dbReference>
<accession>A0ABU3C753</accession>
<dbReference type="Gene3D" id="3.40.1440.10">
    <property type="entry name" value="GIY-YIG endonuclease"/>
    <property type="match status" value="1"/>
</dbReference>
<feature type="domain" description="GIY-YIG" evidence="1">
    <location>
        <begin position="64"/>
        <end position="160"/>
    </location>
</feature>
<evidence type="ECO:0000259" key="1">
    <source>
        <dbReference type="PROSITE" id="PS50164"/>
    </source>
</evidence>
<proteinExistence type="predicted"/>
<dbReference type="InterPro" id="IPR035901">
    <property type="entry name" value="GIY-YIG_endonuc_sf"/>
</dbReference>